<proteinExistence type="predicted"/>
<evidence type="ECO:0000313" key="3">
    <source>
        <dbReference type="EMBL" id="PHP28073.1"/>
    </source>
</evidence>
<organism evidence="3 4">
    <name type="scientific">Limimaricola cinnabarinus</name>
    <dbReference type="NCBI Taxonomy" id="1125964"/>
    <lineage>
        <taxon>Bacteria</taxon>
        <taxon>Pseudomonadati</taxon>
        <taxon>Pseudomonadota</taxon>
        <taxon>Alphaproteobacteria</taxon>
        <taxon>Rhodobacterales</taxon>
        <taxon>Paracoccaceae</taxon>
        <taxon>Limimaricola</taxon>
    </lineage>
</organism>
<protein>
    <submittedName>
        <fullName evidence="3">Aminotransferase</fullName>
    </submittedName>
</protein>
<feature type="domain" description="Aminotransferase class V" evidence="2">
    <location>
        <begin position="41"/>
        <end position="445"/>
    </location>
</feature>
<dbReference type="PANTHER" id="PTHR43686">
    <property type="entry name" value="SULFURTRANSFERASE-RELATED"/>
    <property type="match status" value="1"/>
</dbReference>
<keyword evidence="3" id="KW-0032">Aminotransferase</keyword>
<dbReference type="AlphaFoldDB" id="A0A2G1MH40"/>
<gene>
    <name evidence="3" type="ORF">CJ301_07650</name>
</gene>
<dbReference type="Gene3D" id="3.40.640.10">
    <property type="entry name" value="Type I PLP-dependent aspartate aminotransferase-like (Major domain)"/>
    <property type="match status" value="1"/>
</dbReference>
<dbReference type="Gene3D" id="3.90.1150.10">
    <property type="entry name" value="Aspartate Aminotransferase, domain 1"/>
    <property type="match status" value="1"/>
</dbReference>
<evidence type="ECO:0000259" key="2">
    <source>
        <dbReference type="Pfam" id="PF00266"/>
    </source>
</evidence>
<dbReference type="Proteomes" id="UP000221860">
    <property type="component" value="Unassembled WGS sequence"/>
</dbReference>
<dbReference type="SUPFAM" id="SSF53383">
    <property type="entry name" value="PLP-dependent transferases"/>
    <property type="match status" value="1"/>
</dbReference>
<keyword evidence="4" id="KW-1185">Reference proteome</keyword>
<dbReference type="InterPro" id="IPR015422">
    <property type="entry name" value="PyrdxlP-dep_Trfase_small"/>
</dbReference>
<sequence length="478" mass="50222">MTDIFDRFETALVEAGPAALRAGQFGRGARIEGPSGPRPLIYADDTASGRALRQVETLLHEEVLPFYANSHTEASHCGALMTRLRRAARARVARGCGVDADHAVIFCGNGATAGINRLVALLGVPQARASGRPIHVLIGPWEHHSNILPWRESGADVTELPEGPHGPCLDALEAALARARRAGALSIAAISGASNVTGAITDTARVTRIVKHGGGLMVWDMACAAPYLPLSMRHDGADADAMVLSPHKFAGGPGASGVLVVRRAACIPDRPSQPGGGTVRFVSPDAHDYLPDLAAREEAGTPDLLGDIRAALAFGVKAAMERMGLLATEAALARRGLDALRAAPGVELLGDPARPRLPIFALRFTASDGTMLHQQLATRLLSDQYGVQARGGCACAGPYVHRLLGIDAAASEALRARILSGEELAKPGFVRFNLSPMMEEAEIDAVLNALAALPDDALRHRDRYAADPGRAIFGMRAA</sequence>
<evidence type="ECO:0000313" key="4">
    <source>
        <dbReference type="Proteomes" id="UP000221860"/>
    </source>
</evidence>
<evidence type="ECO:0000256" key="1">
    <source>
        <dbReference type="ARBA" id="ARBA00022898"/>
    </source>
</evidence>
<dbReference type="Pfam" id="PF00266">
    <property type="entry name" value="Aminotran_5"/>
    <property type="match status" value="1"/>
</dbReference>
<dbReference type="InterPro" id="IPR015424">
    <property type="entry name" value="PyrdxlP-dep_Trfase"/>
</dbReference>
<dbReference type="InterPro" id="IPR015421">
    <property type="entry name" value="PyrdxlP-dep_Trfase_major"/>
</dbReference>
<accession>A0A2G1MH40</accession>
<dbReference type="PANTHER" id="PTHR43686:SF1">
    <property type="entry name" value="AMINOTRAN_5 DOMAIN-CONTAINING PROTEIN"/>
    <property type="match status" value="1"/>
</dbReference>
<dbReference type="OrthoDB" id="9804366at2"/>
<comment type="caution">
    <text evidence="3">The sequence shown here is derived from an EMBL/GenBank/DDBJ whole genome shotgun (WGS) entry which is preliminary data.</text>
</comment>
<dbReference type="GO" id="GO:0008483">
    <property type="term" value="F:transaminase activity"/>
    <property type="evidence" value="ECO:0007669"/>
    <property type="project" value="UniProtKB-KW"/>
</dbReference>
<keyword evidence="1" id="KW-0663">Pyridoxal phosphate</keyword>
<dbReference type="InterPro" id="IPR000192">
    <property type="entry name" value="Aminotrans_V_dom"/>
</dbReference>
<name>A0A2G1MH40_9RHOB</name>
<dbReference type="EMBL" id="NQWH01000009">
    <property type="protein sequence ID" value="PHP28073.1"/>
    <property type="molecule type" value="Genomic_DNA"/>
</dbReference>
<dbReference type="RefSeq" id="WP_099275961.1">
    <property type="nucleotide sequence ID" value="NZ_KZ304955.1"/>
</dbReference>
<keyword evidence="3" id="KW-0808">Transferase</keyword>
<reference evidence="3 4" key="1">
    <citation type="submission" date="2017-08" db="EMBL/GenBank/DDBJ databases">
        <title>Draft Genome Sequence of Loktanella cinnabarina Strain XM1, Isolated from Coastal Surface Water.</title>
        <authorList>
            <person name="Ma R."/>
            <person name="Wang J."/>
            <person name="Wang Q."/>
            <person name="Ma Z."/>
            <person name="Li J."/>
            <person name="Chen L."/>
        </authorList>
    </citation>
    <scope>NUCLEOTIDE SEQUENCE [LARGE SCALE GENOMIC DNA]</scope>
    <source>
        <strain evidence="3 4">XM1</strain>
    </source>
</reference>